<gene>
    <name evidence="11" type="ORF">GDO78_012072</name>
</gene>
<evidence type="ECO:0000256" key="4">
    <source>
        <dbReference type="ARBA" id="ARBA00014018"/>
    </source>
</evidence>
<evidence type="ECO:0000256" key="2">
    <source>
        <dbReference type="ARBA" id="ARBA00004498"/>
    </source>
</evidence>
<dbReference type="GO" id="GO:0008083">
    <property type="term" value="F:growth factor activity"/>
    <property type="evidence" value="ECO:0007669"/>
    <property type="project" value="TreeGrafter"/>
</dbReference>
<dbReference type="EMBL" id="WNTK01000007">
    <property type="protein sequence ID" value="KAG9480403.1"/>
    <property type="molecule type" value="Genomic_DNA"/>
</dbReference>
<organism evidence="11 12">
    <name type="scientific">Eleutherodactylus coqui</name>
    <name type="common">Puerto Rican coqui</name>
    <dbReference type="NCBI Taxonomy" id="57060"/>
    <lineage>
        <taxon>Eukaryota</taxon>
        <taxon>Metazoa</taxon>
        <taxon>Chordata</taxon>
        <taxon>Craniata</taxon>
        <taxon>Vertebrata</taxon>
        <taxon>Euteleostomi</taxon>
        <taxon>Amphibia</taxon>
        <taxon>Batrachia</taxon>
        <taxon>Anura</taxon>
        <taxon>Neobatrachia</taxon>
        <taxon>Hyloidea</taxon>
        <taxon>Eleutherodactylidae</taxon>
        <taxon>Eleutherodactylinae</taxon>
        <taxon>Eleutherodactylus</taxon>
        <taxon>Eleutherodactylus</taxon>
    </lineage>
</organism>
<dbReference type="SMART" id="SM00817">
    <property type="entry name" value="Amelin"/>
    <property type="match status" value="1"/>
</dbReference>
<evidence type="ECO:0000256" key="9">
    <source>
        <dbReference type="ARBA" id="ARBA00022729"/>
    </source>
</evidence>
<evidence type="ECO:0000256" key="3">
    <source>
        <dbReference type="ARBA" id="ARBA00006452"/>
    </source>
</evidence>
<keyword evidence="10" id="KW-0379">Hydroxylation</keyword>
<keyword evidence="5" id="KW-0964">Secreted</keyword>
<sequence>FSRFGYNDPYSTLWLHGLLPPHTAFPWLHQRPQMPDNQQFEYALPIHPPPLPGVVDPAKSVQDPQVGKQKQPTTEQLLQPLLPLGYPNQPDPTLIPPKGGPADGQIQTVALFMYQTIMNKLLQQGAADHVPDPAAVPPVQQHPYPGVYFMNYGAGPNGAPARLGVMSSEEMQGGRVGAAHALNSLYTGLLGPGFGRSLQNPAMAGDFTIEDDTFGAGINPAGQGAAKNPAENPSILGSNPSVLGSNPSIPGLEGLPPSQGDPMLFPNINQPNMAFNPLGQSKFPTAVTPAYTPKVTLDVAPGFGPYGMDETFSFGVQREIPPNVDITHTNNVIDSPIMHNDYHLQHHYFQEP</sequence>
<comment type="subcellular location">
    <subcellularLocation>
        <location evidence="2">Secreted</location>
        <location evidence="2">Extracellular space</location>
        <location evidence="2">Extracellular matrix</location>
    </subcellularLocation>
</comment>
<dbReference type="PANTHER" id="PTHR14115">
    <property type="entry name" value="AMELOBLASTIN"/>
    <property type="match status" value="1"/>
</dbReference>
<dbReference type="AlphaFoldDB" id="A0A8J6F466"/>
<evidence type="ECO:0000256" key="7">
    <source>
        <dbReference type="ARBA" id="ARBA00022553"/>
    </source>
</evidence>
<evidence type="ECO:0000256" key="1">
    <source>
        <dbReference type="ARBA" id="ARBA00004035"/>
    </source>
</evidence>
<evidence type="ECO:0000256" key="6">
    <source>
        <dbReference type="ARBA" id="ARBA00022530"/>
    </source>
</evidence>
<dbReference type="InterPro" id="IPR007798">
    <property type="entry name" value="Amelin"/>
</dbReference>
<proteinExistence type="inferred from homology"/>
<accession>A0A8J6F466</accession>
<keyword evidence="12" id="KW-1185">Reference proteome</keyword>
<evidence type="ECO:0000256" key="5">
    <source>
        <dbReference type="ARBA" id="ARBA00022525"/>
    </source>
</evidence>
<dbReference type="Pfam" id="PF05111">
    <property type="entry name" value="Amelin"/>
    <property type="match status" value="1"/>
</dbReference>
<dbReference type="GO" id="GO:0030345">
    <property type="term" value="F:structural constituent of tooth enamel"/>
    <property type="evidence" value="ECO:0007669"/>
    <property type="project" value="InterPro"/>
</dbReference>
<comment type="caution">
    <text evidence="11">The sequence shown here is derived from an EMBL/GenBank/DDBJ whole genome shotgun (WGS) entry which is preliminary data.</text>
</comment>
<comment type="similarity">
    <text evidence="3">Belongs to the ameloblastin family.</text>
</comment>
<dbReference type="GO" id="GO:0031214">
    <property type="term" value="P:biomineral tissue development"/>
    <property type="evidence" value="ECO:0007669"/>
    <property type="project" value="UniProtKB-KW"/>
</dbReference>
<dbReference type="OrthoDB" id="9908655at2759"/>
<feature type="non-terminal residue" evidence="11">
    <location>
        <position position="352"/>
    </location>
</feature>
<name>A0A8J6F466_ELECQ</name>
<keyword evidence="7" id="KW-0597">Phosphoprotein</keyword>
<comment type="function">
    <text evidence="1">Involved in the mineralization and structural organization of enamel.</text>
</comment>
<reference evidence="11" key="1">
    <citation type="thesis" date="2020" institute="ProQuest LLC" country="789 East Eisenhower Parkway, Ann Arbor, MI, USA">
        <title>Comparative Genomics and Chromosome Evolution.</title>
        <authorList>
            <person name="Mudd A.B."/>
        </authorList>
    </citation>
    <scope>NUCLEOTIDE SEQUENCE</scope>
    <source>
        <strain evidence="11">HN-11 Male</strain>
        <tissue evidence="11">Kidney and liver</tissue>
    </source>
</reference>
<evidence type="ECO:0000313" key="11">
    <source>
        <dbReference type="EMBL" id="KAG9480403.1"/>
    </source>
</evidence>
<dbReference type="Proteomes" id="UP000770717">
    <property type="component" value="Unassembled WGS sequence"/>
</dbReference>
<dbReference type="GO" id="GO:0042475">
    <property type="term" value="P:odontogenesis of dentin-containing tooth"/>
    <property type="evidence" value="ECO:0007669"/>
    <property type="project" value="InterPro"/>
</dbReference>
<protein>
    <recommendedName>
        <fullName evidence="4">Ameloblastin</fullName>
    </recommendedName>
</protein>
<keyword evidence="9" id="KW-0732">Signal</keyword>
<keyword evidence="6" id="KW-0272">Extracellular matrix</keyword>
<dbReference type="PANTHER" id="PTHR14115:SF0">
    <property type="entry name" value="AMELOBLASTIN"/>
    <property type="match status" value="1"/>
</dbReference>
<dbReference type="GO" id="GO:0007155">
    <property type="term" value="P:cell adhesion"/>
    <property type="evidence" value="ECO:0007669"/>
    <property type="project" value="TreeGrafter"/>
</dbReference>
<evidence type="ECO:0000256" key="10">
    <source>
        <dbReference type="ARBA" id="ARBA00023278"/>
    </source>
</evidence>
<evidence type="ECO:0000313" key="12">
    <source>
        <dbReference type="Proteomes" id="UP000770717"/>
    </source>
</evidence>
<keyword evidence="8" id="KW-0091">Biomineralization</keyword>
<evidence type="ECO:0000256" key="8">
    <source>
        <dbReference type="ARBA" id="ARBA00022591"/>
    </source>
</evidence>